<name>A0A0A9F880_ARUDO</name>
<sequence length="30" mass="3532">MNKISYVNSEMVAVIFQCVPRKKYISVRLD</sequence>
<evidence type="ECO:0000313" key="1">
    <source>
        <dbReference type="EMBL" id="JAE09235.1"/>
    </source>
</evidence>
<proteinExistence type="predicted"/>
<reference evidence="1" key="1">
    <citation type="submission" date="2014-09" db="EMBL/GenBank/DDBJ databases">
        <authorList>
            <person name="Magalhaes I.L.F."/>
            <person name="Oliveira U."/>
            <person name="Santos F.R."/>
            <person name="Vidigal T.H.D.A."/>
            <person name="Brescovit A.D."/>
            <person name="Santos A.J."/>
        </authorList>
    </citation>
    <scope>NUCLEOTIDE SEQUENCE</scope>
    <source>
        <tissue evidence="1">Shoot tissue taken approximately 20 cm above the soil surface</tissue>
    </source>
</reference>
<dbReference type="EMBL" id="GBRH01188661">
    <property type="protein sequence ID" value="JAE09235.1"/>
    <property type="molecule type" value="Transcribed_RNA"/>
</dbReference>
<accession>A0A0A9F880</accession>
<dbReference type="AlphaFoldDB" id="A0A0A9F880"/>
<reference evidence="1" key="2">
    <citation type="journal article" date="2015" name="Data Brief">
        <title>Shoot transcriptome of the giant reed, Arundo donax.</title>
        <authorList>
            <person name="Barrero R.A."/>
            <person name="Guerrero F.D."/>
            <person name="Moolhuijzen P."/>
            <person name="Goolsby J.A."/>
            <person name="Tidwell J."/>
            <person name="Bellgard S.E."/>
            <person name="Bellgard M.I."/>
        </authorList>
    </citation>
    <scope>NUCLEOTIDE SEQUENCE</scope>
    <source>
        <tissue evidence="1">Shoot tissue taken approximately 20 cm above the soil surface</tissue>
    </source>
</reference>
<protein>
    <submittedName>
        <fullName evidence="1">Uncharacterized protein</fullName>
    </submittedName>
</protein>
<organism evidence="1">
    <name type="scientific">Arundo donax</name>
    <name type="common">Giant reed</name>
    <name type="synonym">Donax arundinaceus</name>
    <dbReference type="NCBI Taxonomy" id="35708"/>
    <lineage>
        <taxon>Eukaryota</taxon>
        <taxon>Viridiplantae</taxon>
        <taxon>Streptophyta</taxon>
        <taxon>Embryophyta</taxon>
        <taxon>Tracheophyta</taxon>
        <taxon>Spermatophyta</taxon>
        <taxon>Magnoliopsida</taxon>
        <taxon>Liliopsida</taxon>
        <taxon>Poales</taxon>
        <taxon>Poaceae</taxon>
        <taxon>PACMAD clade</taxon>
        <taxon>Arundinoideae</taxon>
        <taxon>Arundineae</taxon>
        <taxon>Arundo</taxon>
    </lineage>
</organism>